<keyword evidence="3" id="KW-0234">DNA repair</keyword>
<feature type="compositionally biased region" description="Polar residues" evidence="4">
    <location>
        <begin position="43"/>
        <end position="53"/>
    </location>
</feature>
<dbReference type="Pfam" id="PF07061">
    <property type="entry name" value="Swi5"/>
    <property type="match status" value="1"/>
</dbReference>
<reference evidence="5" key="1">
    <citation type="submission" date="2021-12" db="EMBL/GenBank/DDBJ databases">
        <authorList>
            <person name="Zaccaron A."/>
            <person name="Stergiopoulos I."/>
        </authorList>
    </citation>
    <scope>NUCLEOTIDE SEQUENCE</scope>
    <source>
        <strain evidence="5">Race5_Kim</strain>
    </source>
</reference>
<dbReference type="PANTHER" id="PTHR28529:SF2">
    <property type="entry name" value="DNA REPAIR PROTEIN SWI5 HOMOLOG"/>
    <property type="match status" value="1"/>
</dbReference>
<evidence type="ECO:0000256" key="4">
    <source>
        <dbReference type="SAM" id="MobiDB-lite"/>
    </source>
</evidence>
<dbReference type="InterPro" id="IPR010760">
    <property type="entry name" value="DNA-repair_Swi5"/>
</dbReference>
<comment type="similarity">
    <text evidence="1">Belongs to the SWI5/SAE3 family.</text>
</comment>
<protein>
    <recommendedName>
        <fullName evidence="7">Swi5-domain-containing protein</fullName>
    </recommendedName>
</protein>
<dbReference type="GO" id="GO:0010772">
    <property type="term" value="P:meiotic DNA recombinase assembly involved in reciprocal meiotic recombination"/>
    <property type="evidence" value="ECO:0007669"/>
    <property type="project" value="TreeGrafter"/>
</dbReference>
<dbReference type="GeneID" id="71986992"/>
<feature type="compositionally biased region" description="Basic and acidic residues" evidence="4">
    <location>
        <begin position="33"/>
        <end position="42"/>
    </location>
</feature>
<organism evidence="5 6">
    <name type="scientific">Passalora fulva</name>
    <name type="common">Tomato leaf mold</name>
    <name type="synonym">Cladosporium fulvum</name>
    <dbReference type="NCBI Taxonomy" id="5499"/>
    <lineage>
        <taxon>Eukaryota</taxon>
        <taxon>Fungi</taxon>
        <taxon>Dikarya</taxon>
        <taxon>Ascomycota</taxon>
        <taxon>Pezizomycotina</taxon>
        <taxon>Dothideomycetes</taxon>
        <taxon>Dothideomycetidae</taxon>
        <taxon>Mycosphaerellales</taxon>
        <taxon>Mycosphaerellaceae</taxon>
        <taxon>Fulvia</taxon>
    </lineage>
</organism>
<dbReference type="GO" id="GO:0032798">
    <property type="term" value="C:Swi5-Sfr1 complex"/>
    <property type="evidence" value="ECO:0007669"/>
    <property type="project" value="TreeGrafter"/>
</dbReference>
<dbReference type="GO" id="GO:0000709">
    <property type="term" value="P:meiotic joint molecule formation"/>
    <property type="evidence" value="ECO:0007669"/>
    <property type="project" value="TreeGrafter"/>
</dbReference>
<dbReference type="Proteomes" id="UP000756132">
    <property type="component" value="Chromosome 6"/>
</dbReference>
<sequence>MSSQELPSQQQTLEARVEPPSSDIPLPSSPSQRRSEEIKKETPPNTEPSQELACSQPEKPTNPRLVALGTKRTNLEAKLADFQSQREALIKEAKMPSGLEMPEDWTDEQRSKQAMDGANATIKDHIALLHSYNEIKDIGLALMGLVAEKRQARVTTIMEEFGMSEKD</sequence>
<evidence type="ECO:0000256" key="2">
    <source>
        <dbReference type="ARBA" id="ARBA00022763"/>
    </source>
</evidence>
<feature type="compositionally biased region" description="Polar residues" evidence="4">
    <location>
        <begin position="1"/>
        <end position="13"/>
    </location>
</feature>
<proteinExistence type="inferred from homology"/>
<dbReference type="PANTHER" id="PTHR28529">
    <property type="entry name" value="DNA REPAIR PROTEIN SWI5 HOMOLOG"/>
    <property type="match status" value="1"/>
</dbReference>
<evidence type="ECO:0000256" key="1">
    <source>
        <dbReference type="ARBA" id="ARBA00008060"/>
    </source>
</evidence>
<evidence type="ECO:0000313" key="5">
    <source>
        <dbReference type="EMBL" id="UJO18591.1"/>
    </source>
</evidence>
<gene>
    <name evidence="5" type="ORF">CLAFUR5_07114</name>
</gene>
<evidence type="ECO:0000256" key="3">
    <source>
        <dbReference type="ARBA" id="ARBA00023204"/>
    </source>
</evidence>
<dbReference type="GO" id="GO:0034974">
    <property type="term" value="C:Swi5-Swi2 complex"/>
    <property type="evidence" value="ECO:0007669"/>
    <property type="project" value="TreeGrafter"/>
</dbReference>
<evidence type="ECO:0000313" key="6">
    <source>
        <dbReference type="Proteomes" id="UP000756132"/>
    </source>
</evidence>
<dbReference type="KEGG" id="ffu:CLAFUR5_07114"/>
<dbReference type="OrthoDB" id="255837at2759"/>
<accession>A0A9Q8P9X9</accession>
<dbReference type="AlphaFoldDB" id="A0A9Q8P9X9"/>
<dbReference type="Gene3D" id="1.20.5.170">
    <property type="match status" value="1"/>
</dbReference>
<feature type="compositionally biased region" description="Low complexity" evidence="4">
    <location>
        <begin position="19"/>
        <end position="31"/>
    </location>
</feature>
<feature type="region of interest" description="Disordered" evidence="4">
    <location>
        <begin position="1"/>
        <end position="64"/>
    </location>
</feature>
<evidence type="ECO:0008006" key="7">
    <source>
        <dbReference type="Google" id="ProtNLM"/>
    </source>
</evidence>
<reference evidence="5" key="2">
    <citation type="journal article" date="2022" name="Microb. Genom.">
        <title>A chromosome-scale genome assembly of the tomato pathogen Cladosporium fulvum reveals a compartmentalized genome architecture and the presence of a dispensable chromosome.</title>
        <authorList>
            <person name="Zaccaron A.Z."/>
            <person name="Chen L.H."/>
            <person name="Samaras A."/>
            <person name="Stergiopoulos I."/>
        </authorList>
    </citation>
    <scope>NUCLEOTIDE SEQUENCE</scope>
    <source>
        <strain evidence="5">Race5_Kim</strain>
    </source>
</reference>
<dbReference type="EMBL" id="CP090168">
    <property type="protein sequence ID" value="UJO18591.1"/>
    <property type="molecule type" value="Genomic_DNA"/>
</dbReference>
<keyword evidence="2" id="KW-0227">DNA damage</keyword>
<keyword evidence="6" id="KW-1185">Reference proteome</keyword>
<dbReference type="RefSeq" id="XP_047762957.1">
    <property type="nucleotide sequence ID" value="XM_047906262.1"/>
</dbReference>
<name>A0A9Q8P9X9_PASFU</name>